<dbReference type="EMBL" id="AHFK01000022">
    <property type="protein sequence ID" value="EOQ18634.1"/>
    <property type="molecule type" value="Genomic_DNA"/>
</dbReference>
<evidence type="ECO:0000313" key="1">
    <source>
        <dbReference type="EMBL" id="EOQ18634.1"/>
    </source>
</evidence>
<gene>
    <name evidence="1" type="ORF">IKC_05135</name>
</gene>
<proteinExistence type="predicted"/>
<name>A0A9W5RB03_BACCE</name>
<organism evidence="1 2">
    <name type="scientific">Bacillus cereus VD184</name>
    <dbReference type="NCBI Taxonomy" id="1053242"/>
    <lineage>
        <taxon>Bacteria</taxon>
        <taxon>Bacillati</taxon>
        <taxon>Bacillota</taxon>
        <taxon>Bacilli</taxon>
        <taxon>Bacillales</taxon>
        <taxon>Bacillaceae</taxon>
        <taxon>Bacillus</taxon>
        <taxon>Bacillus cereus group</taxon>
    </lineage>
</organism>
<reference evidence="1 2" key="1">
    <citation type="submission" date="2012-12" db="EMBL/GenBank/DDBJ databases">
        <title>The Genome Sequence of Bacillus cereus VD184.</title>
        <authorList>
            <consortium name="The Broad Institute Genome Sequencing Platform"/>
            <consortium name="The Broad Institute Genome Sequencing Center for Infectious Disease"/>
            <person name="Feldgarden M."/>
            <person name="Van der Auwera G.A."/>
            <person name="Mahillon J."/>
            <person name="Duprez V."/>
            <person name="Timmery S."/>
            <person name="Mattelet C."/>
            <person name="Dierick K."/>
            <person name="Sun M."/>
            <person name="Yu Z."/>
            <person name="Zhu L."/>
            <person name="Hu X."/>
            <person name="Shank E.B."/>
            <person name="Swiecicka I."/>
            <person name="Hansen B.M."/>
            <person name="Andrup L."/>
            <person name="Walker B."/>
            <person name="Young S.K."/>
            <person name="Zeng Q."/>
            <person name="Gargeya S."/>
            <person name="Fitzgerald M."/>
            <person name="Haas B."/>
            <person name="Abouelleil A."/>
            <person name="Alvarado L."/>
            <person name="Arachchi H.M."/>
            <person name="Berlin A.M."/>
            <person name="Chapman S.B."/>
            <person name="Dewar J."/>
            <person name="Goldberg J."/>
            <person name="Griggs A."/>
            <person name="Gujja S."/>
            <person name="Hansen M."/>
            <person name="Howarth C."/>
            <person name="Imamovic A."/>
            <person name="Larimer J."/>
            <person name="McCowan C."/>
            <person name="Murphy C."/>
            <person name="Neiman D."/>
            <person name="Pearson M."/>
            <person name="Priest M."/>
            <person name="Roberts A."/>
            <person name="Saif S."/>
            <person name="Shea T."/>
            <person name="Sisk P."/>
            <person name="Sykes S."/>
            <person name="Wortman J."/>
            <person name="Nusbaum C."/>
            <person name="Birren B."/>
        </authorList>
    </citation>
    <scope>NUCLEOTIDE SEQUENCE [LARGE SCALE GENOMIC DNA]</scope>
    <source>
        <strain evidence="1 2">VD184</strain>
    </source>
</reference>
<comment type="caution">
    <text evidence="1">The sequence shown here is derived from an EMBL/GenBank/DDBJ whole genome shotgun (WGS) entry which is preliminary data.</text>
</comment>
<dbReference type="RefSeq" id="WP_016121859.1">
    <property type="nucleotide sequence ID" value="NZ_KB976822.1"/>
</dbReference>
<protein>
    <submittedName>
        <fullName evidence="1">Uncharacterized protein</fullName>
    </submittedName>
</protein>
<accession>A0A9W5RB03</accession>
<dbReference type="AlphaFoldDB" id="A0A9W5RB03"/>
<evidence type="ECO:0000313" key="2">
    <source>
        <dbReference type="Proteomes" id="UP000014028"/>
    </source>
</evidence>
<sequence length="54" mass="6354">MEGKYEIRVLKKQLEIAINTLKRMSEQETDSCKKLDIDYVITVLTDKPHGRMPF</sequence>
<dbReference type="Proteomes" id="UP000014028">
    <property type="component" value="Unassembled WGS sequence"/>
</dbReference>